<dbReference type="PRINTS" id="PR00342">
    <property type="entry name" value="RHESUSRHD"/>
</dbReference>
<feature type="domain" description="PAS" evidence="9">
    <location>
        <begin position="564"/>
        <end position="634"/>
    </location>
</feature>
<comment type="similarity">
    <text evidence="2">Belongs to the ammonia transporter channel (TC 1.A.11.2) family.</text>
</comment>
<feature type="domain" description="PAC" evidence="10">
    <location>
        <begin position="638"/>
        <end position="691"/>
    </location>
</feature>
<evidence type="ECO:0000259" key="11">
    <source>
        <dbReference type="PROSITE" id="PS50883"/>
    </source>
</evidence>
<reference evidence="14" key="1">
    <citation type="journal article" date="2009" name="Appl. Environ. Microbiol.">
        <title>Complete genome sequence of the chemolithoautotrophic marine magnetotactic coccus strain MC-1.</title>
        <authorList>
            <person name="Schubbe S."/>
            <person name="Williams T.J."/>
            <person name="Xie G."/>
            <person name="Kiss H.E."/>
            <person name="Brettin T.S."/>
            <person name="Martinez D."/>
            <person name="Ross C.A."/>
            <person name="Schuler D."/>
            <person name="Cox B.L."/>
            <person name="Nealson K.H."/>
            <person name="Bazylinski D.A."/>
        </authorList>
    </citation>
    <scope>NUCLEOTIDE SEQUENCE [LARGE SCALE GENOMIC DNA]</scope>
    <source>
        <strain evidence="14">ATCC BAA-1437 / JCM 17883 / MC-1</strain>
    </source>
</reference>
<dbReference type="InterPro" id="IPR018047">
    <property type="entry name" value="Ammonium_transpt_CS"/>
</dbReference>
<dbReference type="NCBIfam" id="TIGR00254">
    <property type="entry name" value="GGDEF"/>
    <property type="match status" value="1"/>
</dbReference>
<dbReference type="CDD" id="cd00130">
    <property type="entry name" value="PAS"/>
    <property type="match status" value="3"/>
</dbReference>
<dbReference type="InterPro" id="IPR002229">
    <property type="entry name" value="RhesusRHD"/>
</dbReference>
<feature type="transmembrane region" description="Helical" evidence="8">
    <location>
        <begin position="119"/>
        <end position="140"/>
    </location>
</feature>
<dbReference type="SMART" id="SM00086">
    <property type="entry name" value="PAC"/>
    <property type="match status" value="3"/>
</dbReference>
<dbReference type="InterPro" id="IPR001633">
    <property type="entry name" value="EAL_dom"/>
</dbReference>
<keyword evidence="4 8" id="KW-0812">Transmembrane</keyword>
<proteinExistence type="inferred from homology"/>
<dbReference type="Pfam" id="PF00990">
    <property type="entry name" value="GGDEF"/>
    <property type="match status" value="1"/>
</dbReference>
<dbReference type="eggNOG" id="COG5001">
    <property type="taxonomic scope" value="Bacteria"/>
</dbReference>
<dbReference type="SUPFAM" id="SSF111352">
    <property type="entry name" value="Ammonium transporter"/>
    <property type="match status" value="1"/>
</dbReference>
<evidence type="ECO:0000256" key="8">
    <source>
        <dbReference type="SAM" id="Phobius"/>
    </source>
</evidence>
<evidence type="ECO:0000259" key="10">
    <source>
        <dbReference type="PROSITE" id="PS50113"/>
    </source>
</evidence>
<keyword evidence="3" id="KW-0813">Transport</keyword>
<feature type="domain" description="PAS" evidence="9">
    <location>
        <begin position="688"/>
        <end position="732"/>
    </location>
</feature>
<dbReference type="PROSITE" id="PS50887">
    <property type="entry name" value="GGDEF"/>
    <property type="match status" value="1"/>
</dbReference>
<dbReference type="PANTHER" id="PTHR44757">
    <property type="entry name" value="DIGUANYLATE CYCLASE DGCP"/>
    <property type="match status" value="1"/>
</dbReference>
<dbReference type="Pfam" id="PF13426">
    <property type="entry name" value="PAS_9"/>
    <property type="match status" value="1"/>
</dbReference>
<dbReference type="EMBL" id="CP000471">
    <property type="protein sequence ID" value="ABK44457.1"/>
    <property type="molecule type" value="Genomic_DNA"/>
</dbReference>
<dbReference type="KEGG" id="mgm:Mmc1_1949"/>
<reference evidence="13 14" key="2">
    <citation type="journal article" date="2012" name="Int. J. Syst. Evol. Microbiol.">
        <title>Magnetococcus marinus gen. nov., sp. nov., a marine, magnetotactic bacterium that represents a novel lineage (Magnetococcaceae fam. nov.; Magnetococcales ord. nov.) at the base of the Alphaproteobacteria.</title>
        <authorList>
            <person name="Bazylinski D.A."/>
            <person name="Williams T.J."/>
            <person name="Lefevre C.T."/>
            <person name="Berg R.J."/>
            <person name="Zhang C.L."/>
            <person name="Bowser S.S."/>
            <person name="Dean A.J."/>
            <person name="Beveridge T.J."/>
        </authorList>
    </citation>
    <scope>NUCLEOTIDE SEQUENCE [LARGE SCALE GENOMIC DNA]</scope>
    <source>
        <strain evidence="14">ATCC BAA-1437 / JCM 17883 / MC-1</strain>
    </source>
</reference>
<dbReference type="SMART" id="SM00091">
    <property type="entry name" value="PAS"/>
    <property type="match status" value="3"/>
</dbReference>
<dbReference type="PANTHER" id="PTHR44757:SF2">
    <property type="entry name" value="BIOFILM ARCHITECTURE MAINTENANCE PROTEIN MBAA"/>
    <property type="match status" value="1"/>
</dbReference>
<dbReference type="GO" id="GO:0005886">
    <property type="term" value="C:plasma membrane"/>
    <property type="evidence" value="ECO:0007669"/>
    <property type="project" value="InterPro"/>
</dbReference>
<dbReference type="InterPro" id="IPR029020">
    <property type="entry name" value="Ammonium/urea_transptr"/>
</dbReference>
<dbReference type="PROSITE" id="PS50112">
    <property type="entry name" value="PAS"/>
    <property type="match status" value="2"/>
</dbReference>
<dbReference type="PROSITE" id="PS01219">
    <property type="entry name" value="AMMONIUM_TRANSP"/>
    <property type="match status" value="1"/>
</dbReference>
<dbReference type="SUPFAM" id="SSF141868">
    <property type="entry name" value="EAL domain-like"/>
    <property type="match status" value="1"/>
</dbReference>
<dbReference type="Pfam" id="PF13188">
    <property type="entry name" value="PAS_8"/>
    <property type="match status" value="1"/>
</dbReference>
<evidence type="ECO:0000256" key="4">
    <source>
        <dbReference type="ARBA" id="ARBA00022692"/>
    </source>
</evidence>
<keyword evidence="6 8" id="KW-0472">Membrane</keyword>
<dbReference type="Pfam" id="PF00989">
    <property type="entry name" value="PAS"/>
    <property type="match status" value="1"/>
</dbReference>
<evidence type="ECO:0000256" key="6">
    <source>
        <dbReference type="ARBA" id="ARBA00023136"/>
    </source>
</evidence>
<dbReference type="InterPro" id="IPR000700">
    <property type="entry name" value="PAS-assoc_C"/>
</dbReference>
<keyword evidence="7" id="KW-0924">Ammonia transport</keyword>
<feature type="transmembrane region" description="Helical" evidence="8">
    <location>
        <begin position="231"/>
        <end position="255"/>
    </location>
</feature>
<dbReference type="STRING" id="156889.Mmc1_1949"/>
<dbReference type="eggNOG" id="COG0004">
    <property type="taxonomic scope" value="Bacteria"/>
</dbReference>
<dbReference type="NCBIfam" id="TIGR00229">
    <property type="entry name" value="sensory_box"/>
    <property type="match status" value="3"/>
</dbReference>
<dbReference type="Gene3D" id="1.10.3430.10">
    <property type="entry name" value="Ammonium transporter AmtB like domains"/>
    <property type="match status" value="1"/>
</dbReference>
<organism evidence="13 14">
    <name type="scientific">Magnetococcus marinus (strain ATCC BAA-1437 / JCM 17883 / MC-1)</name>
    <dbReference type="NCBI Taxonomy" id="156889"/>
    <lineage>
        <taxon>Bacteria</taxon>
        <taxon>Pseudomonadati</taxon>
        <taxon>Pseudomonadota</taxon>
        <taxon>Magnetococcia</taxon>
        <taxon>Magnetococcales</taxon>
        <taxon>Magnetococcaceae</taxon>
        <taxon>Magnetococcus</taxon>
    </lineage>
</organism>
<dbReference type="SMART" id="SM00052">
    <property type="entry name" value="EAL"/>
    <property type="match status" value="1"/>
</dbReference>
<dbReference type="InterPro" id="IPR001905">
    <property type="entry name" value="Ammonium_transpt"/>
</dbReference>
<dbReference type="InterPro" id="IPR000014">
    <property type="entry name" value="PAS"/>
</dbReference>
<accession>A0L914</accession>
<feature type="transmembrane region" description="Helical" evidence="8">
    <location>
        <begin position="262"/>
        <end position="280"/>
    </location>
</feature>
<dbReference type="GO" id="GO:0008519">
    <property type="term" value="F:ammonium channel activity"/>
    <property type="evidence" value="ECO:0007669"/>
    <property type="project" value="InterPro"/>
</dbReference>
<protein>
    <submittedName>
        <fullName evidence="13">Ammonium transporter / diguanylate cyclase/phosphodiesterase</fullName>
    </submittedName>
</protein>
<gene>
    <name evidence="13" type="ordered locus">Mmc1_1949</name>
</gene>
<dbReference type="SUPFAM" id="SSF55073">
    <property type="entry name" value="Nucleotide cyclase"/>
    <property type="match status" value="1"/>
</dbReference>
<dbReference type="Pfam" id="PF00563">
    <property type="entry name" value="EAL"/>
    <property type="match status" value="1"/>
</dbReference>
<dbReference type="CDD" id="cd01949">
    <property type="entry name" value="GGDEF"/>
    <property type="match status" value="1"/>
</dbReference>
<feature type="domain" description="EAL" evidence="11">
    <location>
        <begin position="987"/>
        <end position="1243"/>
    </location>
</feature>
<dbReference type="InterPro" id="IPR035965">
    <property type="entry name" value="PAS-like_dom_sf"/>
</dbReference>
<feature type="transmembrane region" description="Helical" evidence="8">
    <location>
        <begin position="286"/>
        <end position="302"/>
    </location>
</feature>
<feature type="transmembrane region" description="Helical" evidence="8">
    <location>
        <begin position="90"/>
        <end position="112"/>
    </location>
</feature>
<dbReference type="Gene3D" id="3.30.450.20">
    <property type="entry name" value="PAS domain"/>
    <property type="match status" value="3"/>
</dbReference>
<dbReference type="InterPro" id="IPR043128">
    <property type="entry name" value="Rev_trsase/Diguanyl_cyclase"/>
</dbReference>
<evidence type="ECO:0000256" key="5">
    <source>
        <dbReference type="ARBA" id="ARBA00022989"/>
    </source>
</evidence>
<dbReference type="HOGENOM" id="CLU_000445_33_6_5"/>
<feature type="transmembrane region" description="Helical" evidence="8">
    <location>
        <begin position="160"/>
        <end position="181"/>
    </location>
</feature>
<dbReference type="AlphaFoldDB" id="A0L914"/>
<keyword evidence="14" id="KW-1185">Reference proteome</keyword>
<evidence type="ECO:0000256" key="3">
    <source>
        <dbReference type="ARBA" id="ARBA00022448"/>
    </source>
</evidence>
<dbReference type="InterPro" id="IPR029787">
    <property type="entry name" value="Nucleotide_cyclase"/>
</dbReference>
<evidence type="ECO:0000256" key="1">
    <source>
        <dbReference type="ARBA" id="ARBA00004141"/>
    </source>
</evidence>
<dbReference type="InterPro" id="IPR001610">
    <property type="entry name" value="PAC"/>
</dbReference>
<dbReference type="FunFam" id="3.30.70.270:FF:000001">
    <property type="entry name" value="Diguanylate cyclase domain protein"/>
    <property type="match status" value="1"/>
</dbReference>
<feature type="domain" description="GGDEF" evidence="12">
    <location>
        <begin position="845"/>
        <end position="978"/>
    </location>
</feature>
<feature type="transmembrane region" description="Helical" evidence="8">
    <location>
        <begin position="6"/>
        <end position="29"/>
    </location>
</feature>
<dbReference type="PROSITE" id="PS50113">
    <property type="entry name" value="PAC"/>
    <property type="match status" value="1"/>
</dbReference>
<dbReference type="Proteomes" id="UP000002586">
    <property type="component" value="Chromosome"/>
</dbReference>
<dbReference type="NCBIfam" id="TIGR00836">
    <property type="entry name" value="amt"/>
    <property type="match status" value="1"/>
</dbReference>
<dbReference type="InterPro" id="IPR013767">
    <property type="entry name" value="PAS_fold"/>
</dbReference>
<dbReference type="Gene3D" id="3.20.20.450">
    <property type="entry name" value="EAL domain"/>
    <property type="match status" value="1"/>
</dbReference>
<dbReference type="eggNOG" id="COG2202">
    <property type="taxonomic scope" value="Bacteria"/>
</dbReference>
<evidence type="ECO:0000259" key="12">
    <source>
        <dbReference type="PROSITE" id="PS50887"/>
    </source>
</evidence>
<feature type="transmembrane region" description="Helical" evidence="8">
    <location>
        <begin position="50"/>
        <end position="70"/>
    </location>
</feature>
<keyword evidence="5 8" id="KW-1133">Transmembrane helix</keyword>
<dbReference type="PROSITE" id="PS50883">
    <property type="entry name" value="EAL"/>
    <property type="match status" value="1"/>
</dbReference>
<dbReference type="SMART" id="SM00267">
    <property type="entry name" value="GGDEF"/>
    <property type="match status" value="1"/>
</dbReference>
<dbReference type="Pfam" id="PF00909">
    <property type="entry name" value="Ammonium_transp"/>
    <property type="match status" value="1"/>
</dbReference>
<dbReference type="Gene3D" id="3.30.70.270">
    <property type="match status" value="1"/>
</dbReference>
<evidence type="ECO:0000256" key="7">
    <source>
        <dbReference type="ARBA" id="ARBA00023177"/>
    </source>
</evidence>
<dbReference type="CDD" id="cd01948">
    <property type="entry name" value="EAL"/>
    <property type="match status" value="1"/>
</dbReference>
<dbReference type="InterPro" id="IPR000160">
    <property type="entry name" value="GGDEF_dom"/>
</dbReference>
<comment type="subcellular location">
    <subcellularLocation>
        <location evidence="1">Membrane</location>
        <topology evidence="1">Multi-pass membrane protein</topology>
    </subcellularLocation>
</comment>
<dbReference type="GO" id="GO:0006355">
    <property type="term" value="P:regulation of DNA-templated transcription"/>
    <property type="evidence" value="ECO:0007669"/>
    <property type="project" value="InterPro"/>
</dbReference>
<feature type="transmembrane region" description="Helical" evidence="8">
    <location>
        <begin position="202"/>
        <end position="219"/>
    </location>
</feature>
<evidence type="ECO:0000313" key="14">
    <source>
        <dbReference type="Proteomes" id="UP000002586"/>
    </source>
</evidence>
<evidence type="ECO:0000313" key="13">
    <source>
        <dbReference type="EMBL" id="ABK44457.1"/>
    </source>
</evidence>
<dbReference type="SUPFAM" id="SSF55785">
    <property type="entry name" value="PYP-like sensor domain (PAS domain)"/>
    <property type="match status" value="3"/>
</dbReference>
<feature type="transmembrane region" description="Helical" evidence="8">
    <location>
        <begin position="355"/>
        <end position="373"/>
    </location>
</feature>
<evidence type="ECO:0000259" key="9">
    <source>
        <dbReference type="PROSITE" id="PS50112"/>
    </source>
</evidence>
<dbReference type="InterPro" id="IPR024041">
    <property type="entry name" value="NH4_transpt_AmtB-like_dom"/>
</dbReference>
<dbReference type="GO" id="GO:0003824">
    <property type="term" value="F:catalytic activity"/>
    <property type="evidence" value="ECO:0007669"/>
    <property type="project" value="UniProtKB-ARBA"/>
</dbReference>
<dbReference type="InterPro" id="IPR035919">
    <property type="entry name" value="EAL_sf"/>
</dbReference>
<dbReference type="InterPro" id="IPR052155">
    <property type="entry name" value="Biofilm_reg_signaling"/>
</dbReference>
<sequence length="1264" mass="137240">MLDKSLLDLLWVTLCIGLVLLMQAGFLCLESGLTRSKNSINVAMKNLVDFSVSVTAFLALGYPLMFGTSMEGWLGWGTPFSIGSEEPLQMVFFLFQAMFCSTSVTIVSGAVAERLGFRAYLFLAAGMALLIYPIVGHWAWNGLDRGLSLGWLGQAGFVDWAGSTVVHAVGGWFSLALLLVIGPRTGRFNPDGSVNPITASNLPLTTLGALILWFGWIGFNGGSTLSLDARIGPVVLATCLGAVGGSMGALLWSWWREGRPSVLSAINGTLAGLVAVTAGAHALSPLAALGAGLLAAPVALLMENWMLRHGIDDAVGAVPVHLGAGVWGTLAVALLGDLHKLGTGLSRLEQLWAQLQGVLAAALVAFVIPWLVLRVINRRFPMRVTPEQEWQGLNISEHGTQTELSSFLGVLRAQAEGGDLSLRAEVDPFSEVGLIADRYNHVMDAMEAAVAKTRAVFQTAGDAILIIDPHSGQITAHNPMAEAVFGRSSAAFAHLTLSDLVVGVTPQRFWLGLHEEGEGRLPDGHTFPLELAITRASHGDGEMLIGTFRDIRARKQAELAIKASEARFRTLFASAALGMALIDAKQRVVDANPALMQMLELSHHRDALPPLAQLAHPQDQQEVAARLDAVIEGRSPQENCEVRCLCEARHLTIWTRMVISPIVLESNLTPMVVVIVEDVTQRRRSEEALRLAATVYESTNESVVIFNGEGRVEQVNQAFCRLSGYTAREVRGLELRHLLSARYEKSQFDEMAQALALTGHWSGEVMGQRKQGALASERLSLSLVRRPDGSTQNTIAVFTDLTEQKAQEELIWRQANFDPLTSLPNRRLFQDRLHQALAQADRSAGRVALFFLDLDRFKPINDTMGHQAGDELLQKCAERINAAVRSSDTVARLGGDEFTVILPNIQNGQDLSRIAEGIIKTLTEPFYLKAGEANISTSVGVAVYPDDSQDDEGLMRAADAALYQAKDHGRNNVQFFTESLNQQILERIALEKGLRRGLGAGELFLVYQPQVEVSSGRLSGAEALVRWRLPTGEVVMPDRFIPMAEESGLIVQVGEVVVSLAVQQIRAWLDAGFEPPRISINASPKQFHLDGGGLTSILMSTCDAYQISPSRLAVEIVESGLMANPERSGEILAGLAKLGVEVELDDFGTGYSSLARLSRLQIQALKLDRRFLVGIPEDPQNRILVTAMVQMARGMGIEVIAEGVEDLRQMGFLQDLGCHRAQGFGIARPMEPEAFVVFCQTPKLEHPPYGNCIVGWAAPEPVRT</sequence>
<evidence type="ECO:0000256" key="2">
    <source>
        <dbReference type="ARBA" id="ARBA00005887"/>
    </source>
</evidence>
<dbReference type="RefSeq" id="WP_011713601.1">
    <property type="nucleotide sequence ID" value="NC_008576.1"/>
</dbReference>
<name>A0L914_MAGMM</name>
<feature type="transmembrane region" description="Helical" evidence="8">
    <location>
        <begin position="314"/>
        <end position="335"/>
    </location>
</feature>
<dbReference type="OrthoDB" id="9814202at2"/>